<evidence type="ECO:0000259" key="2">
    <source>
        <dbReference type="PROSITE" id="PS50110"/>
    </source>
</evidence>
<gene>
    <name evidence="3" type="ORF">GCM10011516_07900</name>
</gene>
<dbReference type="Pfam" id="PF00072">
    <property type="entry name" value="Response_reg"/>
    <property type="match status" value="1"/>
</dbReference>
<dbReference type="InterPro" id="IPR011006">
    <property type="entry name" value="CheY-like_superfamily"/>
</dbReference>
<dbReference type="GO" id="GO:0000160">
    <property type="term" value="P:phosphorelay signal transduction system"/>
    <property type="evidence" value="ECO:0007669"/>
    <property type="project" value="InterPro"/>
</dbReference>
<evidence type="ECO:0000313" key="3">
    <source>
        <dbReference type="EMBL" id="GGE12529.1"/>
    </source>
</evidence>
<reference evidence="3" key="2">
    <citation type="submission" date="2020-09" db="EMBL/GenBank/DDBJ databases">
        <authorList>
            <person name="Sun Q."/>
            <person name="Zhou Y."/>
        </authorList>
    </citation>
    <scope>NUCLEOTIDE SEQUENCE</scope>
    <source>
        <strain evidence="3">CGMCC 1.15966</strain>
    </source>
</reference>
<sequence>MNNRISVIIIDDHQLVLNGFEFILNNHVDIKLVNTFTRADAPTLLETNKVDVVLANINMPRINGIDDSLSIKKNQSKTRVNAISNISEGIF</sequence>
<evidence type="ECO:0000256" key="1">
    <source>
        <dbReference type="PROSITE-ProRule" id="PRU00169"/>
    </source>
</evidence>
<proteinExistence type="predicted"/>
<comment type="caution">
    <text evidence="1">Lacks conserved residue(s) required for the propagation of feature annotation.</text>
</comment>
<dbReference type="PROSITE" id="PS50110">
    <property type="entry name" value="RESPONSE_REGULATORY"/>
    <property type="match status" value="1"/>
</dbReference>
<evidence type="ECO:0000313" key="4">
    <source>
        <dbReference type="Proteomes" id="UP000614460"/>
    </source>
</evidence>
<dbReference type="SUPFAM" id="SSF52172">
    <property type="entry name" value="CheY-like"/>
    <property type="match status" value="1"/>
</dbReference>
<organism evidence="3 4">
    <name type="scientific">Sphingobacterium cellulitidis</name>
    <dbReference type="NCBI Taxonomy" id="1768011"/>
    <lineage>
        <taxon>Bacteria</taxon>
        <taxon>Pseudomonadati</taxon>
        <taxon>Bacteroidota</taxon>
        <taxon>Sphingobacteriia</taxon>
        <taxon>Sphingobacteriales</taxon>
        <taxon>Sphingobacteriaceae</taxon>
        <taxon>Sphingobacterium</taxon>
    </lineage>
</organism>
<protein>
    <recommendedName>
        <fullName evidence="2">Response regulatory domain-containing protein</fullName>
    </recommendedName>
</protein>
<dbReference type="Gene3D" id="3.40.50.2300">
    <property type="match status" value="1"/>
</dbReference>
<reference evidence="3" key="1">
    <citation type="journal article" date="2014" name="Int. J. Syst. Evol. Microbiol.">
        <title>Complete genome sequence of Corynebacterium casei LMG S-19264T (=DSM 44701T), isolated from a smear-ripened cheese.</title>
        <authorList>
            <consortium name="US DOE Joint Genome Institute (JGI-PGF)"/>
            <person name="Walter F."/>
            <person name="Albersmeier A."/>
            <person name="Kalinowski J."/>
            <person name="Ruckert C."/>
        </authorList>
    </citation>
    <scope>NUCLEOTIDE SEQUENCE</scope>
    <source>
        <strain evidence="3">CGMCC 1.15966</strain>
    </source>
</reference>
<accession>A0A8H9FYV7</accession>
<dbReference type="AlphaFoldDB" id="A0A8H9FYV7"/>
<dbReference type="Proteomes" id="UP000614460">
    <property type="component" value="Unassembled WGS sequence"/>
</dbReference>
<keyword evidence="4" id="KW-1185">Reference proteome</keyword>
<dbReference type="RefSeq" id="WP_182497726.1">
    <property type="nucleotide sequence ID" value="NZ_BMKM01000001.1"/>
</dbReference>
<feature type="domain" description="Response regulatory" evidence="2">
    <location>
        <begin position="6"/>
        <end position="91"/>
    </location>
</feature>
<dbReference type="InterPro" id="IPR001789">
    <property type="entry name" value="Sig_transdc_resp-reg_receiver"/>
</dbReference>
<name>A0A8H9FYV7_9SPHI</name>
<comment type="caution">
    <text evidence="3">The sequence shown here is derived from an EMBL/GenBank/DDBJ whole genome shotgun (WGS) entry which is preliminary data.</text>
</comment>
<dbReference type="EMBL" id="BMKM01000001">
    <property type="protein sequence ID" value="GGE12529.1"/>
    <property type="molecule type" value="Genomic_DNA"/>
</dbReference>